<dbReference type="PANTHER" id="PTHR33787">
    <property type="match status" value="1"/>
</dbReference>
<dbReference type="EMBL" id="CAMAPE010000031">
    <property type="protein sequence ID" value="CAH9094564.1"/>
    <property type="molecule type" value="Genomic_DNA"/>
</dbReference>
<gene>
    <name evidence="3" type="ORF">CEURO_LOCUS12806</name>
</gene>
<reference evidence="3" key="1">
    <citation type="submission" date="2022-07" db="EMBL/GenBank/DDBJ databases">
        <authorList>
            <person name="Macas J."/>
            <person name="Novak P."/>
            <person name="Neumann P."/>
        </authorList>
    </citation>
    <scope>NUCLEOTIDE SEQUENCE</scope>
</reference>
<keyword evidence="2" id="KW-1133">Transmembrane helix</keyword>
<accession>A0A9P1EC87</accession>
<dbReference type="PANTHER" id="PTHR33787:SF3">
    <property type="entry name" value="YCF20-LIKE PROTEIN"/>
    <property type="match status" value="1"/>
</dbReference>
<dbReference type="AlphaFoldDB" id="A0A9P1EC87"/>
<organism evidence="3 4">
    <name type="scientific">Cuscuta europaea</name>
    <name type="common">European dodder</name>
    <dbReference type="NCBI Taxonomy" id="41803"/>
    <lineage>
        <taxon>Eukaryota</taxon>
        <taxon>Viridiplantae</taxon>
        <taxon>Streptophyta</taxon>
        <taxon>Embryophyta</taxon>
        <taxon>Tracheophyta</taxon>
        <taxon>Spermatophyta</taxon>
        <taxon>Magnoliopsida</taxon>
        <taxon>eudicotyledons</taxon>
        <taxon>Gunneridae</taxon>
        <taxon>Pentapetalae</taxon>
        <taxon>asterids</taxon>
        <taxon>lamiids</taxon>
        <taxon>Solanales</taxon>
        <taxon>Convolvulaceae</taxon>
        <taxon>Cuscuteae</taxon>
        <taxon>Cuscuta</taxon>
        <taxon>Cuscuta subgen. Cuscuta</taxon>
    </lineage>
</organism>
<comment type="similarity">
    <text evidence="1">Belongs to the ycf20 family.</text>
</comment>
<sequence length="220" mass="24481">MPYACPRPARLVSGHAILLRLQGPSSMVTNILSYGCPATSQPLSYEYFRSNVEAVCLEEPSSSLTRMMHFQLSYSSCNWRQPTLINKKIAWSLRSNADGRGLNSSFTSDNSNRARLIRAIEALQAKLNTRMKGFRANLPMKLLLLLIGFYCATAFATVIGQTGDWDVLSAALAVAVVEAIGALMYKTLYPFVDKAKDLITMLNYWKIGLTLGLFLDSFKY</sequence>
<proteinExistence type="inferred from homology"/>
<keyword evidence="4" id="KW-1185">Reference proteome</keyword>
<name>A0A9P1EC87_CUSEU</name>
<feature type="transmembrane region" description="Helical" evidence="2">
    <location>
        <begin position="167"/>
        <end position="185"/>
    </location>
</feature>
<evidence type="ECO:0000313" key="4">
    <source>
        <dbReference type="Proteomes" id="UP001152484"/>
    </source>
</evidence>
<feature type="transmembrane region" description="Helical" evidence="2">
    <location>
        <begin position="142"/>
        <end position="161"/>
    </location>
</feature>
<evidence type="ECO:0000313" key="3">
    <source>
        <dbReference type="EMBL" id="CAH9094564.1"/>
    </source>
</evidence>
<protein>
    <recommendedName>
        <fullName evidence="5">Ycf20-like protein</fullName>
    </recommendedName>
</protein>
<evidence type="ECO:0008006" key="5">
    <source>
        <dbReference type="Google" id="ProtNLM"/>
    </source>
</evidence>
<keyword evidence="2" id="KW-0812">Transmembrane</keyword>
<evidence type="ECO:0000256" key="2">
    <source>
        <dbReference type="SAM" id="Phobius"/>
    </source>
</evidence>
<dbReference type="Pfam" id="PF04483">
    <property type="entry name" value="DUF565"/>
    <property type="match status" value="1"/>
</dbReference>
<dbReference type="InterPro" id="IPR007572">
    <property type="entry name" value="Uncharacterised_Ycf20"/>
</dbReference>
<evidence type="ECO:0000256" key="1">
    <source>
        <dbReference type="ARBA" id="ARBA00009846"/>
    </source>
</evidence>
<dbReference type="Proteomes" id="UP001152484">
    <property type="component" value="Unassembled WGS sequence"/>
</dbReference>
<dbReference type="OrthoDB" id="776537at2759"/>
<keyword evidence="2" id="KW-0472">Membrane</keyword>
<comment type="caution">
    <text evidence="3">The sequence shown here is derived from an EMBL/GenBank/DDBJ whole genome shotgun (WGS) entry which is preliminary data.</text>
</comment>